<gene>
    <name evidence="4" type="ORF">HHK36_032048</name>
</gene>
<dbReference type="Gene3D" id="3.40.630.30">
    <property type="match status" value="1"/>
</dbReference>
<dbReference type="AlphaFoldDB" id="A0A834YA49"/>
<dbReference type="GO" id="GO:0004379">
    <property type="term" value="F:glycylpeptide N-tetradecanoyltransferase activity"/>
    <property type="evidence" value="ECO:0007669"/>
    <property type="project" value="UniProtKB-EC"/>
</dbReference>
<keyword evidence="5" id="KW-1185">Reference proteome</keyword>
<dbReference type="PANTHER" id="PTHR11377:SF5">
    <property type="entry name" value="GLYCYLPEPTIDE N-TETRADECANOYLTRANSFERASE"/>
    <property type="match status" value="1"/>
</dbReference>
<dbReference type="Pfam" id="PF02799">
    <property type="entry name" value="NMT_C"/>
    <property type="match status" value="1"/>
</dbReference>
<dbReference type="PANTHER" id="PTHR11377">
    <property type="entry name" value="N-MYRISTOYL TRANSFERASE"/>
    <property type="match status" value="1"/>
</dbReference>
<comment type="similarity">
    <text evidence="2">Belongs to the NMT family.</text>
</comment>
<dbReference type="InterPro" id="IPR000903">
    <property type="entry name" value="NMT"/>
</dbReference>
<dbReference type="InterPro" id="IPR016181">
    <property type="entry name" value="Acyl_CoA_acyltransferase"/>
</dbReference>
<dbReference type="EC" id="2.3.1.97" evidence="1"/>
<keyword evidence="1" id="KW-0012">Acyltransferase</keyword>
<evidence type="ECO:0000259" key="3">
    <source>
        <dbReference type="Pfam" id="PF02799"/>
    </source>
</evidence>
<dbReference type="GO" id="GO:0005737">
    <property type="term" value="C:cytoplasm"/>
    <property type="evidence" value="ECO:0007669"/>
    <property type="project" value="TreeGrafter"/>
</dbReference>
<comment type="catalytic activity">
    <reaction evidence="1">
        <text>N-terminal glycyl-[protein] + tetradecanoyl-CoA = N-tetradecanoylglycyl-[protein] + CoA + H(+)</text>
        <dbReference type="Rhea" id="RHEA:15521"/>
        <dbReference type="Rhea" id="RHEA-COMP:12666"/>
        <dbReference type="Rhea" id="RHEA-COMP:12667"/>
        <dbReference type="ChEBI" id="CHEBI:15378"/>
        <dbReference type="ChEBI" id="CHEBI:57287"/>
        <dbReference type="ChEBI" id="CHEBI:57385"/>
        <dbReference type="ChEBI" id="CHEBI:64723"/>
        <dbReference type="ChEBI" id="CHEBI:133050"/>
        <dbReference type="EC" id="2.3.1.97"/>
    </reaction>
</comment>
<dbReference type="InterPro" id="IPR022677">
    <property type="entry name" value="NMT_C"/>
</dbReference>
<evidence type="ECO:0000313" key="4">
    <source>
        <dbReference type="EMBL" id="KAF8369920.1"/>
    </source>
</evidence>
<dbReference type="SUPFAM" id="SSF55729">
    <property type="entry name" value="Acyl-CoA N-acyltransferases (Nat)"/>
    <property type="match status" value="1"/>
</dbReference>
<organism evidence="4 5">
    <name type="scientific">Tetracentron sinense</name>
    <name type="common">Spur-leaf</name>
    <dbReference type="NCBI Taxonomy" id="13715"/>
    <lineage>
        <taxon>Eukaryota</taxon>
        <taxon>Viridiplantae</taxon>
        <taxon>Streptophyta</taxon>
        <taxon>Embryophyta</taxon>
        <taxon>Tracheophyta</taxon>
        <taxon>Spermatophyta</taxon>
        <taxon>Magnoliopsida</taxon>
        <taxon>Trochodendrales</taxon>
        <taxon>Trochodendraceae</taxon>
        <taxon>Tetracentron</taxon>
    </lineage>
</organism>
<sequence>MELHDVPAVTRLLRDYLSQFLVAPDFDEDDVEHWLLPTENVVDSYLVESPETHEITDFLQLLHSSFNYPWKPELLAFEGCLFLLQCLYKDSITSVDE</sequence>
<keyword evidence="1" id="KW-0808">Transferase</keyword>
<dbReference type="EMBL" id="JABCRI010000409">
    <property type="protein sequence ID" value="KAF8369920.1"/>
    <property type="molecule type" value="Genomic_DNA"/>
</dbReference>
<comment type="caution">
    <text evidence="4">The sequence shown here is derived from an EMBL/GenBank/DDBJ whole genome shotgun (WGS) entry which is preliminary data.</text>
</comment>
<dbReference type="Proteomes" id="UP000655225">
    <property type="component" value="Unassembled WGS sequence"/>
</dbReference>
<reference evidence="4 5" key="1">
    <citation type="submission" date="2020-04" db="EMBL/GenBank/DDBJ databases">
        <title>Plant Genome Project.</title>
        <authorList>
            <person name="Zhang R.-G."/>
        </authorList>
    </citation>
    <scope>NUCLEOTIDE SEQUENCE [LARGE SCALE GENOMIC DNA]</scope>
    <source>
        <strain evidence="4">YNK0</strain>
        <tissue evidence="4">Leaf</tissue>
    </source>
</reference>
<accession>A0A834YA49</accession>
<evidence type="ECO:0000313" key="5">
    <source>
        <dbReference type="Proteomes" id="UP000655225"/>
    </source>
</evidence>
<feature type="domain" description="Glycylpeptide N-tetradecanoyltransferase C-terminal" evidence="3">
    <location>
        <begin position="1"/>
        <end position="59"/>
    </location>
</feature>
<proteinExistence type="inferred from homology"/>
<comment type="function">
    <text evidence="1">Adds a myristoyl group to the N-terminal glycine residue of certain cellular proteins.</text>
</comment>
<protein>
    <recommendedName>
        <fullName evidence="1">Glycylpeptide N-tetradecanoyltransferase</fullName>
        <ecNumber evidence="1">2.3.1.97</ecNumber>
    </recommendedName>
</protein>
<name>A0A834YA49_TETSI</name>
<evidence type="ECO:0000256" key="1">
    <source>
        <dbReference type="RuleBase" id="RU000586"/>
    </source>
</evidence>
<dbReference type="OrthoDB" id="1935564at2759"/>
<evidence type="ECO:0000256" key="2">
    <source>
        <dbReference type="RuleBase" id="RU004178"/>
    </source>
</evidence>